<evidence type="ECO:0000313" key="3">
    <source>
        <dbReference type="EMBL" id="VFK31322.1"/>
    </source>
</evidence>
<gene>
    <name evidence="4" type="ORF">BECKMB1821H_GA0114242_102212</name>
    <name evidence="3" type="ORF">BECKMB1821I_GA0114274_102212</name>
</gene>
<feature type="transmembrane region" description="Helical" evidence="1">
    <location>
        <begin position="158"/>
        <end position="180"/>
    </location>
</feature>
<feature type="transmembrane region" description="Helical" evidence="1">
    <location>
        <begin position="12"/>
        <end position="30"/>
    </location>
</feature>
<dbReference type="PANTHER" id="PTHR35793:SF2">
    <property type="entry name" value="INNER MEMBRANE PROTEIN YJIG"/>
    <property type="match status" value="1"/>
</dbReference>
<dbReference type="EMBL" id="CAADFQ010000022">
    <property type="protein sequence ID" value="VFK31322.1"/>
    <property type="molecule type" value="Genomic_DNA"/>
</dbReference>
<organism evidence="4">
    <name type="scientific">Candidatus Kentrum sp. MB</name>
    <dbReference type="NCBI Taxonomy" id="2138164"/>
    <lineage>
        <taxon>Bacteria</taxon>
        <taxon>Pseudomonadati</taxon>
        <taxon>Pseudomonadota</taxon>
        <taxon>Gammaproteobacteria</taxon>
        <taxon>Candidatus Kentrum</taxon>
    </lineage>
</organism>
<protein>
    <submittedName>
        <fullName evidence="4">Spore maturation protein B</fullName>
    </submittedName>
</protein>
<dbReference type="AlphaFoldDB" id="A0A451BAW0"/>
<dbReference type="PANTHER" id="PTHR35793">
    <property type="entry name" value="INNER MEMBRANE PROTEIN YJIG"/>
    <property type="match status" value="1"/>
</dbReference>
<keyword evidence="1" id="KW-0812">Transmembrane</keyword>
<keyword evidence="1" id="KW-0472">Membrane</keyword>
<dbReference type="EMBL" id="CAADGH010000022">
    <property type="protein sequence ID" value="VFK75436.1"/>
    <property type="molecule type" value="Genomic_DNA"/>
</dbReference>
<dbReference type="Pfam" id="PF07670">
    <property type="entry name" value="Gate"/>
    <property type="match status" value="1"/>
</dbReference>
<accession>A0A451BAW0</accession>
<dbReference type="GO" id="GO:0005886">
    <property type="term" value="C:plasma membrane"/>
    <property type="evidence" value="ECO:0007669"/>
    <property type="project" value="TreeGrafter"/>
</dbReference>
<proteinExistence type="predicted"/>
<evidence type="ECO:0000259" key="2">
    <source>
        <dbReference type="Pfam" id="PF07670"/>
    </source>
</evidence>
<feature type="transmembrane region" description="Helical" evidence="1">
    <location>
        <begin position="50"/>
        <end position="67"/>
    </location>
</feature>
<evidence type="ECO:0000256" key="1">
    <source>
        <dbReference type="SAM" id="Phobius"/>
    </source>
</evidence>
<dbReference type="InterPro" id="IPR052549">
    <property type="entry name" value="SpmB"/>
</dbReference>
<feature type="transmembrane region" description="Helical" evidence="1">
    <location>
        <begin position="123"/>
        <end position="146"/>
    </location>
</feature>
<reference evidence="4" key="1">
    <citation type="submission" date="2019-02" db="EMBL/GenBank/DDBJ databases">
        <authorList>
            <person name="Gruber-Vodicka R. H."/>
            <person name="Seah K. B. B."/>
        </authorList>
    </citation>
    <scope>NUCLEOTIDE SEQUENCE</scope>
    <source>
        <strain evidence="4">BECK_BZ198</strain>
        <strain evidence="3">BECK_BZ199</strain>
    </source>
</reference>
<sequence>MMELFGDLIRAVSLAAIPTILAVILIAGAIKKVNLYESFVEGAKGGFEVALRIIPFLVAMLVAIGMFRASGAMDALAGFLSPVTDWLGLPAEALTVAIMRPLSGSGSLGLVSEIMQTHGPDSFLGNLVSTMYGSTETTFYVLAVYFGAVGIKKTRHAVAAGLLADVAGLLAALYICKLVFA</sequence>
<evidence type="ECO:0000313" key="4">
    <source>
        <dbReference type="EMBL" id="VFK75436.1"/>
    </source>
</evidence>
<keyword evidence="1" id="KW-1133">Transmembrane helix</keyword>
<dbReference type="InterPro" id="IPR011642">
    <property type="entry name" value="Gate_dom"/>
</dbReference>
<feature type="domain" description="Nucleoside transporter/FeoB GTPase Gate" evidence="2">
    <location>
        <begin position="50"/>
        <end position="152"/>
    </location>
</feature>
<name>A0A451BAW0_9GAMM</name>